<feature type="binding site" evidence="3">
    <location>
        <position position="134"/>
    </location>
    <ligand>
        <name>Zn(2+)</name>
        <dbReference type="ChEBI" id="CHEBI:29105"/>
        <label>2</label>
    </ligand>
</feature>
<dbReference type="KEGG" id="dal:Dalk_2575"/>
<dbReference type="InterPro" id="IPR013785">
    <property type="entry name" value="Aldolase_TIM"/>
</dbReference>
<dbReference type="InterPro" id="IPR050246">
    <property type="entry name" value="Class_II_FBP_aldolase"/>
</dbReference>
<evidence type="ECO:0000313" key="4">
    <source>
        <dbReference type="EMBL" id="ACL04268.1"/>
    </source>
</evidence>
<dbReference type="RefSeq" id="WP_015947341.1">
    <property type="nucleotide sequence ID" value="NC_011768.1"/>
</dbReference>
<dbReference type="CDD" id="cd00947">
    <property type="entry name" value="TBP_aldolase_IIB"/>
    <property type="match status" value="1"/>
</dbReference>
<evidence type="ECO:0000256" key="3">
    <source>
        <dbReference type="PIRSR" id="PIRSR001359-3"/>
    </source>
</evidence>
<reference evidence="4 5" key="1">
    <citation type="journal article" date="2012" name="Environ. Microbiol.">
        <title>The genome sequence of Desulfatibacillum alkenivorans AK-01: a blueprint for anaerobic alkane oxidation.</title>
        <authorList>
            <person name="Callaghan A.V."/>
            <person name="Morris B.E."/>
            <person name="Pereira I.A."/>
            <person name="McInerney M.J."/>
            <person name="Austin R.N."/>
            <person name="Groves J.T."/>
            <person name="Kukor J.J."/>
            <person name="Suflita J.M."/>
            <person name="Young L.Y."/>
            <person name="Zylstra G.J."/>
            <person name="Wawrik B."/>
        </authorList>
    </citation>
    <scope>NUCLEOTIDE SEQUENCE [LARGE SCALE GENOMIC DNA]</scope>
    <source>
        <strain evidence="4 5">AK-01</strain>
    </source>
</reference>
<comment type="cofactor">
    <cofactor evidence="3">
        <name>Zn(2+)</name>
        <dbReference type="ChEBI" id="CHEBI:29105"/>
    </cofactor>
    <text evidence="3">Binds 2 Zn(2+) ions per subunit. One is catalytic and the other provides a structural contribution.</text>
</comment>
<proteinExistence type="predicted"/>
<dbReference type="HOGENOM" id="CLU_040088_0_1_7"/>
<accession>B8FFK8</accession>
<keyword evidence="3" id="KW-0862">Zinc</keyword>
<dbReference type="Pfam" id="PF01116">
    <property type="entry name" value="F_bP_aldolase"/>
    <property type="match status" value="1"/>
</dbReference>
<dbReference type="GO" id="GO:0005975">
    <property type="term" value="P:carbohydrate metabolic process"/>
    <property type="evidence" value="ECO:0007669"/>
    <property type="project" value="InterPro"/>
</dbReference>
<dbReference type="GO" id="GO:0008270">
    <property type="term" value="F:zinc ion binding"/>
    <property type="evidence" value="ECO:0007669"/>
    <property type="project" value="InterPro"/>
</dbReference>
<keyword evidence="4" id="KW-0456">Lyase</keyword>
<dbReference type="PIRSF" id="PIRSF001359">
    <property type="entry name" value="F_bP_aldolase_II"/>
    <property type="match status" value="1"/>
</dbReference>
<dbReference type="GO" id="GO:0004332">
    <property type="term" value="F:fructose-bisphosphate aldolase activity"/>
    <property type="evidence" value="ECO:0007669"/>
    <property type="project" value="UniProtKB-EC"/>
</dbReference>
<feature type="binding site" evidence="3">
    <location>
        <position position="83"/>
    </location>
    <ligand>
        <name>Zn(2+)</name>
        <dbReference type="ChEBI" id="CHEBI:29105"/>
        <label>1</label>
        <note>catalytic</note>
    </ligand>
</feature>
<feature type="binding site" evidence="3">
    <location>
        <position position="104"/>
    </location>
    <ligand>
        <name>Zn(2+)</name>
        <dbReference type="ChEBI" id="CHEBI:29105"/>
        <label>2</label>
    </ligand>
</feature>
<keyword evidence="3" id="KW-0479">Metal-binding</keyword>
<protein>
    <submittedName>
        <fullName evidence="4">Class II fructose/tagatose bisphosphate aldolase-like protein</fullName>
        <ecNumber evidence="4">4.1.2.13</ecNumber>
    </submittedName>
</protein>
<feature type="binding site" evidence="3">
    <location>
        <position position="180"/>
    </location>
    <ligand>
        <name>Zn(2+)</name>
        <dbReference type="ChEBI" id="CHEBI:29105"/>
        <label>1</label>
        <note>catalytic</note>
    </ligand>
</feature>
<name>B8FFK8_DESAL</name>
<gene>
    <name evidence="4" type="ordered locus">Dalk_2575</name>
</gene>
<dbReference type="eggNOG" id="COG0191">
    <property type="taxonomic scope" value="Bacteria"/>
</dbReference>
<evidence type="ECO:0000256" key="1">
    <source>
        <dbReference type="PIRSR" id="PIRSR001359-1"/>
    </source>
</evidence>
<dbReference type="EC" id="4.1.2.13" evidence="4"/>
<dbReference type="PANTHER" id="PTHR30304">
    <property type="entry name" value="D-TAGATOSE-1,6-BISPHOSPHATE ALDOLASE"/>
    <property type="match status" value="1"/>
</dbReference>
<feature type="binding site" evidence="2">
    <location>
        <begin position="230"/>
        <end position="233"/>
    </location>
    <ligand>
        <name>dihydroxyacetone phosphate</name>
        <dbReference type="ChEBI" id="CHEBI:57642"/>
    </ligand>
</feature>
<dbReference type="PANTHER" id="PTHR30304:SF0">
    <property type="entry name" value="D-TAGATOSE-1,6-BISPHOSPHATE ALDOLASE SUBUNIT GATY-RELATED"/>
    <property type="match status" value="1"/>
</dbReference>
<feature type="binding site" evidence="3">
    <location>
        <position position="208"/>
    </location>
    <ligand>
        <name>Zn(2+)</name>
        <dbReference type="ChEBI" id="CHEBI:29105"/>
        <label>1</label>
        <note>catalytic</note>
    </ligand>
</feature>
<dbReference type="Proteomes" id="UP000000739">
    <property type="component" value="Chromosome"/>
</dbReference>
<feature type="binding site" evidence="2">
    <location>
        <position position="181"/>
    </location>
    <ligand>
        <name>dihydroxyacetone phosphate</name>
        <dbReference type="ChEBI" id="CHEBI:57642"/>
    </ligand>
</feature>
<dbReference type="InterPro" id="IPR000771">
    <property type="entry name" value="FBA_II"/>
</dbReference>
<dbReference type="EMBL" id="CP001322">
    <property type="protein sequence ID" value="ACL04268.1"/>
    <property type="molecule type" value="Genomic_DNA"/>
</dbReference>
<organism evidence="4 5">
    <name type="scientific">Desulfatibacillum aliphaticivorans</name>
    <dbReference type="NCBI Taxonomy" id="218208"/>
    <lineage>
        <taxon>Bacteria</taxon>
        <taxon>Pseudomonadati</taxon>
        <taxon>Thermodesulfobacteriota</taxon>
        <taxon>Desulfobacteria</taxon>
        <taxon>Desulfobacterales</taxon>
        <taxon>Desulfatibacillaceae</taxon>
        <taxon>Desulfatibacillum</taxon>
    </lineage>
</organism>
<dbReference type="SUPFAM" id="SSF51569">
    <property type="entry name" value="Aldolase"/>
    <property type="match status" value="1"/>
</dbReference>
<evidence type="ECO:0000256" key="2">
    <source>
        <dbReference type="PIRSR" id="PIRSR001359-2"/>
    </source>
</evidence>
<dbReference type="AlphaFoldDB" id="B8FFK8"/>
<sequence>MLVTLSEILAPAQKHKYAVIAPDFLSIGMLKHYLRAAERYGAPIIASYPPLPIDRFRRFDRWIGKIRTLCQDSTVPVCLHLDHGKEVQTCLRAVAAGFTSVMIDASAFDLDLNRKMTRQTAQAARQAGVSVEAEIGHVGANKNSMEGKAEESNLTDPDQAAFFARETGVDALAVSIGTLHGTYKGEPRIDFERLAAINEAVDVPLVLHGGSGTGEDNLRRCVAGGICKINVFTELIKAYLAATKAGFNPLVKGNAGFHQYNAVDKILEFYFTISGSMGVASA</sequence>
<dbReference type="Gene3D" id="3.20.20.70">
    <property type="entry name" value="Aldolase class I"/>
    <property type="match status" value="1"/>
</dbReference>
<evidence type="ECO:0000313" key="5">
    <source>
        <dbReference type="Proteomes" id="UP000000739"/>
    </source>
</evidence>
<feature type="binding site" evidence="2">
    <location>
        <begin position="209"/>
        <end position="211"/>
    </location>
    <ligand>
        <name>dihydroxyacetone phosphate</name>
        <dbReference type="ChEBI" id="CHEBI:57642"/>
    </ligand>
</feature>
<feature type="active site" description="Proton donor" evidence="1">
    <location>
        <position position="82"/>
    </location>
</feature>
<keyword evidence="5" id="KW-1185">Reference proteome</keyword>